<dbReference type="EMBL" id="CAIJEO010000006">
    <property type="protein sequence ID" value="CAD0094381.1"/>
    <property type="molecule type" value="Genomic_DNA"/>
</dbReference>
<evidence type="ECO:0000313" key="1">
    <source>
        <dbReference type="EMBL" id="CAD0094381.1"/>
    </source>
</evidence>
<feature type="non-terminal residue" evidence="1">
    <location>
        <position position="1"/>
    </location>
</feature>
<gene>
    <name evidence="1" type="ORF">AWRI4233_LOCUS4571</name>
</gene>
<sequence>MTTYLLFCTAEVSTETINKLLKQPEINCFVLARDPSQTCFDHWRTNPPISPFKNGFLGWSASQIQQYLRDQLSESALDPQTNITGEEFAILDQRSIEDETVLIYQLLDE</sequence>
<accession>A0A9N8JV07</accession>
<keyword evidence="2" id="KW-1185">Reference proteome</keyword>
<dbReference type="AlphaFoldDB" id="A0A9N8JV07"/>
<evidence type="ECO:0000313" key="2">
    <source>
        <dbReference type="Proteomes" id="UP000714618"/>
    </source>
</evidence>
<dbReference type="OrthoDB" id="4456803at2759"/>
<organism evidence="1 2">
    <name type="scientific">Aureobasidium mustum</name>
    <dbReference type="NCBI Taxonomy" id="2773714"/>
    <lineage>
        <taxon>Eukaryota</taxon>
        <taxon>Fungi</taxon>
        <taxon>Dikarya</taxon>
        <taxon>Ascomycota</taxon>
        <taxon>Pezizomycotina</taxon>
        <taxon>Dothideomycetes</taxon>
        <taxon>Dothideomycetidae</taxon>
        <taxon>Dothideales</taxon>
        <taxon>Saccotheciaceae</taxon>
        <taxon>Aureobasidium</taxon>
    </lineage>
</organism>
<dbReference type="Proteomes" id="UP000714618">
    <property type="component" value="Unassembled WGS sequence"/>
</dbReference>
<comment type="caution">
    <text evidence="1">The sequence shown here is derived from an EMBL/GenBank/DDBJ whole genome shotgun (WGS) entry which is preliminary data.</text>
</comment>
<proteinExistence type="predicted"/>
<name>A0A9N8JV07_9PEZI</name>
<protein>
    <submittedName>
        <fullName evidence="1">Uncharacterized protein</fullName>
    </submittedName>
</protein>
<reference evidence="1" key="1">
    <citation type="submission" date="2020-06" db="EMBL/GenBank/DDBJ databases">
        <authorList>
            <person name="Onetto C."/>
        </authorList>
    </citation>
    <scope>NUCLEOTIDE SEQUENCE</scope>
</reference>